<dbReference type="AlphaFoldDB" id="A0A803PMN6"/>
<feature type="compositionally biased region" description="Polar residues" evidence="1">
    <location>
        <begin position="246"/>
        <end position="265"/>
    </location>
</feature>
<name>A0A803PMN6_CANSA</name>
<evidence type="ECO:0000313" key="2">
    <source>
        <dbReference type="EnsemblPlants" id="cds.evm.model.05.1757"/>
    </source>
</evidence>
<sequence>MGCKKGSSSSPSLLATAAAVSRSRLSALAQLFTMSSRPSCQPLTLNSLTSAFSHELLTPVPSNLIDFFYYTDSAFFSVNWEDEVEPLPKSIVLNSSHQFETSWLCNTNGSKPLGFSNVTSYQNSNAITEPKKEFSMLETSQSNFALSSPNPCLVDTVFTSNEMVVEEVNVEGDAHGTKVVVHDSTKDLAVPAMGLQNSRNSSLRVSKLLSSYPLDNDLVPDDHTNYNSSYNAQQLEDSFEDESKLPRSSNKARSKSPELSNTSRLKNSRLRNAAGSQPPGFSNATGYQHSNSIHEREKESSILKTIQSSSTLNSLQMVRPCLAERVFTPKEMDVAYVNVEGFADGLKNDVPNSKVYLSVVEVGLQSYRKSPSRASKLLRSSSLDNELVLVFPMRCLKVNVEGIAYGAKDVVHDSIVDQLVLAMRVQNSMKSHLKVSESLNSNSLDDELETISRINPKAPQFFPSCAKQNVDHFGSNGVEGYFSSNVNTEYSFKLSYKEKQLKDSYESRSKIPGSSNAAGLKAPKLLNAAGSKLHAFSNANGYQHSTAINGK</sequence>
<evidence type="ECO:0000313" key="3">
    <source>
        <dbReference type="Proteomes" id="UP000596661"/>
    </source>
</evidence>
<dbReference type="Gramene" id="evm.model.05.1757">
    <property type="protein sequence ID" value="cds.evm.model.05.1757"/>
    <property type="gene ID" value="evm.TU.05.1757"/>
</dbReference>
<dbReference type="EnsemblPlants" id="evm.model.05.1757">
    <property type="protein sequence ID" value="cds.evm.model.05.1757"/>
    <property type="gene ID" value="evm.TU.05.1757"/>
</dbReference>
<dbReference type="Proteomes" id="UP000596661">
    <property type="component" value="Chromosome 5"/>
</dbReference>
<evidence type="ECO:0000256" key="1">
    <source>
        <dbReference type="SAM" id="MobiDB-lite"/>
    </source>
</evidence>
<protein>
    <submittedName>
        <fullName evidence="2">Uncharacterized protein</fullName>
    </submittedName>
</protein>
<organism evidence="2 3">
    <name type="scientific">Cannabis sativa</name>
    <name type="common">Hemp</name>
    <name type="synonym">Marijuana</name>
    <dbReference type="NCBI Taxonomy" id="3483"/>
    <lineage>
        <taxon>Eukaryota</taxon>
        <taxon>Viridiplantae</taxon>
        <taxon>Streptophyta</taxon>
        <taxon>Embryophyta</taxon>
        <taxon>Tracheophyta</taxon>
        <taxon>Spermatophyta</taxon>
        <taxon>Magnoliopsida</taxon>
        <taxon>eudicotyledons</taxon>
        <taxon>Gunneridae</taxon>
        <taxon>Pentapetalae</taxon>
        <taxon>rosids</taxon>
        <taxon>fabids</taxon>
        <taxon>Rosales</taxon>
        <taxon>Cannabaceae</taxon>
        <taxon>Cannabis</taxon>
    </lineage>
</organism>
<feature type="compositionally biased region" description="Polar residues" evidence="1">
    <location>
        <begin position="279"/>
        <end position="291"/>
    </location>
</feature>
<feature type="compositionally biased region" description="Basic and acidic residues" evidence="1">
    <location>
        <begin position="292"/>
        <end position="301"/>
    </location>
</feature>
<accession>A0A803PMN6</accession>
<feature type="region of interest" description="Disordered" evidence="1">
    <location>
        <begin position="236"/>
        <end position="301"/>
    </location>
</feature>
<keyword evidence="3" id="KW-1185">Reference proteome</keyword>
<reference evidence="2" key="2">
    <citation type="submission" date="2021-03" db="UniProtKB">
        <authorList>
            <consortium name="EnsemblPlants"/>
        </authorList>
    </citation>
    <scope>IDENTIFICATION</scope>
</reference>
<reference evidence="2" key="1">
    <citation type="submission" date="2018-11" db="EMBL/GenBank/DDBJ databases">
        <authorList>
            <person name="Grassa J C."/>
        </authorList>
    </citation>
    <scope>NUCLEOTIDE SEQUENCE [LARGE SCALE GENOMIC DNA]</scope>
</reference>
<dbReference type="EMBL" id="UZAU01000545">
    <property type="status" value="NOT_ANNOTATED_CDS"/>
    <property type="molecule type" value="Genomic_DNA"/>
</dbReference>
<proteinExistence type="predicted"/>